<feature type="compositionally biased region" description="Acidic residues" evidence="1">
    <location>
        <begin position="181"/>
        <end position="196"/>
    </location>
</feature>
<name>A0A4V3XCN9_9AGAM</name>
<dbReference type="OrthoDB" id="444848at2759"/>
<gene>
    <name evidence="2" type="ORF">EW146_g9565</name>
</gene>
<dbReference type="AlphaFoldDB" id="A0A4V3XCN9"/>
<organism evidence="2 3">
    <name type="scientific">Bondarzewia mesenterica</name>
    <dbReference type="NCBI Taxonomy" id="1095465"/>
    <lineage>
        <taxon>Eukaryota</taxon>
        <taxon>Fungi</taxon>
        <taxon>Dikarya</taxon>
        <taxon>Basidiomycota</taxon>
        <taxon>Agaricomycotina</taxon>
        <taxon>Agaricomycetes</taxon>
        <taxon>Russulales</taxon>
        <taxon>Bondarzewiaceae</taxon>
        <taxon>Bondarzewia</taxon>
    </lineage>
</organism>
<protein>
    <submittedName>
        <fullName evidence="2">Uncharacterized protein</fullName>
    </submittedName>
</protein>
<evidence type="ECO:0000313" key="3">
    <source>
        <dbReference type="Proteomes" id="UP000310158"/>
    </source>
</evidence>
<feature type="region of interest" description="Disordered" evidence="1">
    <location>
        <begin position="173"/>
        <end position="196"/>
    </location>
</feature>
<dbReference type="EMBL" id="SGPL01000862">
    <property type="protein sequence ID" value="THH06593.1"/>
    <property type="molecule type" value="Genomic_DNA"/>
</dbReference>
<evidence type="ECO:0000313" key="2">
    <source>
        <dbReference type="EMBL" id="THH06593.1"/>
    </source>
</evidence>
<evidence type="ECO:0000256" key="1">
    <source>
        <dbReference type="SAM" id="MobiDB-lite"/>
    </source>
</evidence>
<keyword evidence="3" id="KW-1185">Reference proteome</keyword>
<proteinExistence type="predicted"/>
<dbReference type="Proteomes" id="UP000310158">
    <property type="component" value="Unassembled WGS sequence"/>
</dbReference>
<reference evidence="2 3" key="1">
    <citation type="submission" date="2019-02" db="EMBL/GenBank/DDBJ databases">
        <title>Genome sequencing of the rare red list fungi Bondarzewia mesenterica.</title>
        <authorList>
            <person name="Buettner E."/>
            <person name="Kellner H."/>
        </authorList>
    </citation>
    <scope>NUCLEOTIDE SEQUENCE [LARGE SCALE GENOMIC DNA]</scope>
    <source>
        <strain evidence="2 3">DSM 108281</strain>
    </source>
</reference>
<comment type="caution">
    <text evidence="2">The sequence shown here is derived from an EMBL/GenBank/DDBJ whole genome shotgun (WGS) entry which is preliminary data.</text>
</comment>
<sequence length="196" mass="21887">MGCSLYFTTTDTHPLVPLDITEAIYLLLPPSSFLSSTDLIAHCAIALQKCKFDLAALHSKVYEARIQAVMKFECDHVATIHDFDFQPGSLILMRYSAIEKSLNHKMRPRYTGPLVVISRNLSGAYILCELDGSVYDCLVTAFHIIPYFARQSILLPDLDQLPDISVQHLQELKASPTADPEALDDDLTTSQNEDLD</sequence>
<accession>A0A4V3XCN9</accession>